<dbReference type="GO" id="GO:0009297">
    <property type="term" value="P:pilus assembly"/>
    <property type="evidence" value="ECO:0007669"/>
    <property type="project" value="InterPro"/>
</dbReference>
<dbReference type="Pfam" id="PF00577">
    <property type="entry name" value="Usher"/>
    <property type="match status" value="1"/>
</dbReference>
<evidence type="ECO:0008006" key="4">
    <source>
        <dbReference type="Google" id="ProtNLM"/>
    </source>
</evidence>
<evidence type="ECO:0000256" key="1">
    <source>
        <dbReference type="SAM" id="SignalP"/>
    </source>
</evidence>
<evidence type="ECO:0000313" key="2">
    <source>
        <dbReference type="EMBL" id="ESK50272.1"/>
    </source>
</evidence>
<sequence>MKKMIIINGLIICSFAHAEAVGGNEPILADIWLNGIDKNTETLFIQENNQFYVECSVLAQLKLKVDLFQKNTSQKQYCLVTTSAIGSELDTAMQAVKINLPPEYFLEYLDKTKLPLPNKANLGAFLNYDFYFDKSKGAHEFNNLYELGFFKDFWMFKNAVIYRDQVNSGESSVVRLNTELSIDFPGNYTKLVLGDTTTVYNPLASSFRFGGLSFGTNYTERSDLIYWNAPVLRGSAVVPSTIDLYINGINIYRQNVTAGDYVLQTGANIQQSGNAQIVVQDVLGNRSVQNFPILINNRLLQAGLNEYNFSLGKIRYNYDYNSSDYREFFTSAYFRRGITDKTTLGFTADYSSDIQTLGLMWTQAAPKYALFDFSVMGSHGYGENGYALGASVSRNFKNFSFGVASKYSSDKFKSLGYTVDTIIPQFDNLAYLSFYNIPFFDNINFNYIDRRYYKNQSQNQNQTLPNTKLLNIGVSKRITSQLYLSLSYFKDFSASKDDGAYISLSYNFDNNKSVYIDQSVDGNTRATFAQSITGQNGFGYSVGMNRSNGQLGYNASGLLKTSYGDLRILHSQNPDYYDTQVDYKGALVWLDNQFSFTKSIDDAFALVKVSDYKDIEVYRSLVPVGTTKKNGYFFIHNILPYITYDLSFNQDQIPIESKIETSSKKLIALNQRGYFFDFPIYQTQQVVVKLLNTKGEIFPRATEVYVDNNKDEVYPTDAEGQLYLYGLLPGHKYQLKAQQAEDAFCTSELNVPAQVADHNSVKVIELTCK</sequence>
<reference evidence="2 3" key="1">
    <citation type="submission" date="2013-10" db="EMBL/GenBank/DDBJ databases">
        <title>The Genome Sequence of Acinetobacter brisouii CIP 110357.</title>
        <authorList>
            <consortium name="The Broad Institute Genomics Platform"/>
            <consortium name="The Broad Institute Genome Sequencing Center for Infectious Disease"/>
            <person name="Cerqueira G."/>
            <person name="Feldgarden M."/>
            <person name="Courvalin P."/>
            <person name="Grillot-Courvalin C."/>
            <person name="Clermont D."/>
            <person name="Rocha E."/>
            <person name="Yoon E.-J."/>
            <person name="Nemec A."/>
            <person name="Young S.K."/>
            <person name="Zeng Q."/>
            <person name="Gargeya S."/>
            <person name="Fitzgerald M."/>
            <person name="Abouelleil A."/>
            <person name="Alvarado L."/>
            <person name="Berlin A.M."/>
            <person name="Chapman S.B."/>
            <person name="Gainer-Dewar J."/>
            <person name="Goldberg J."/>
            <person name="Gnerre S."/>
            <person name="Griggs A."/>
            <person name="Gujja S."/>
            <person name="Hansen M."/>
            <person name="Howarth C."/>
            <person name="Imamovic A."/>
            <person name="Ireland A."/>
            <person name="Larimer J."/>
            <person name="McCowan C."/>
            <person name="Murphy C."/>
            <person name="Pearson M."/>
            <person name="Poon T.W."/>
            <person name="Priest M."/>
            <person name="Roberts A."/>
            <person name="Saif S."/>
            <person name="Shea T."/>
            <person name="Sykes S."/>
            <person name="Wortman J."/>
            <person name="Nusbaum C."/>
            <person name="Birren B."/>
        </authorList>
    </citation>
    <scope>NUCLEOTIDE SEQUENCE [LARGE SCALE GENOMIC DNA]</scope>
    <source>
        <strain evidence="2 3">CIP 110357</strain>
    </source>
</reference>
<dbReference type="Gene3D" id="2.60.40.3110">
    <property type="match status" value="1"/>
</dbReference>
<dbReference type="AlphaFoldDB" id="V2UJZ7"/>
<dbReference type="HOGENOM" id="CLU_009120_6_0_6"/>
<feature type="chain" id="PRO_5004710153" description="PapC-like C-terminal domain-containing protein" evidence="1">
    <location>
        <begin position="19"/>
        <end position="769"/>
    </location>
</feature>
<dbReference type="PANTHER" id="PTHR30451:SF5">
    <property type="entry name" value="SLR0019 PROTEIN"/>
    <property type="match status" value="1"/>
</dbReference>
<name>V2UJZ7_9GAMM</name>
<evidence type="ECO:0000313" key="3">
    <source>
        <dbReference type="Proteomes" id="UP000018418"/>
    </source>
</evidence>
<dbReference type="GO" id="GO:0015473">
    <property type="term" value="F:fimbrial usher porin activity"/>
    <property type="evidence" value="ECO:0007669"/>
    <property type="project" value="InterPro"/>
</dbReference>
<protein>
    <recommendedName>
        <fullName evidence="4">PapC-like C-terminal domain-containing protein</fullName>
    </recommendedName>
</protein>
<keyword evidence="3" id="KW-1185">Reference proteome</keyword>
<dbReference type="PATRIC" id="fig|1341683.3.peg.2220"/>
<dbReference type="RefSeq" id="WP_004902265.1">
    <property type="nucleotide sequence ID" value="NZ_BBTI01000006.1"/>
</dbReference>
<accession>V2UJZ7</accession>
<dbReference type="InterPro" id="IPR043142">
    <property type="entry name" value="PapC-like_C_sf"/>
</dbReference>
<dbReference type="PANTHER" id="PTHR30451">
    <property type="entry name" value="OUTER MEMBRANE USHER PROTEIN"/>
    <property type="match status" value="1"/>
</dbReference>
<dbReference type="EMBL" id="AYEU01000007">
    <property type="protein sequence ID" value="ESK50272.1"/>
    <property type="molecule type" value="Genomic_DNA"/>
</dbReference>
<dbReference type="STRING" id="396323.VH98_12075"/>
<dbReference type="Proteomes" id="UP000018418">
    <property type="component" value="Unassembled WGS sequence"/>
</dbReference>
<comment type="caution">
    <text evidence="2">The sequence shown here is derived from an EMBL/GenBank/DDBJ whole genome shotgun (WGS) entry which is preliminary data.</text>
</comment>
<organism evidence="2 3">
    <name type="scientific">Acinetobacter brisouii CIP 110357</name>
    <dbReference type="NCBI Taxonomy" id="1341683"/>
    <lineage>
        <taxon>Bacteria</taxon>
        <taxon>Pseudomonadati</taxon>
        <taxon>Pseudomonadota</taxon>
        <taxon>Gammaproteobacteria</taxon>
        <taxon>Moraxellales</taxon>
        <taxon>Moraxellaceae</taxon>
        <taxon>Acinetobacter</taxon>
    </lineage>
</organism>
<dbReference type="GO" id="GO:0009279">
    <property type="term" value="C:cell outer membrane"/>
    <property type="evidence" value="ECO:0007669"/>
    <property type="project" value="TreeGrafter"/>
</dbReference>
<dbReference type="Gene3D" id="2.60.40.2610">
    <property type="entry name" value="Outer membrane usher protein FimD, plug domain"/>
    <property type="match status" value="1"/>
</dbReference>
<dbReference type="OrthoDB" id="8587at2"/>
<keyword evidence="1" id="KW-0732">Signal</keyword>
<feature type="signal peptide" evidence="1">
    <location>
        <begin position="1"/>
        <end position="18"/>
    </location>
</feature>
<gene>
    <name evidence="2" type="ORF">P255_02248</name>
</gene>
<proteinExistence type="predicted"/>
<dbReference type="InterPro" id="IPR042186">
    <property type="entry name" value="FimD_plug_dom"/>
</dbReference>
<dbReference type="Gene3D" id="2.60.40.2070">
    <property type="match status" value="1"/>
</dbReference>
<dbReference type="InterPro" id="IPR000015">
    <property type="entry name" value="Fimb_usher"/>
</dbReference>